<dbReference type="GO" id="GO:0061630">
    <property type="term" value="F:ubiquitin protein ligase activity"/>
    <property type="evidence" value="ECO:0007669"/>
    <property type="project" value="UniProtKB-UniRule"/>
</dbReference>
<proteinExistence type="predicted"/>
<dbReference type="GO" id="GO:0016567">
    <property type="term" value="P:protein ubiquitination"/>
    <property type="evidence" value="ECO:0007669"/>
    <property type="project" value="UniProtKB-UniRule"/>
</dbReference>
<dbReference type="AlphaFoldDB" id="A0AA88VMJ9"/>
<comment type="catalytic activity">
    <reaction evidence="2">
        <text>S-ubiquitinyl-[E2 ubiquitin-conjugating enzyme]-L-cysteine + [acceptor protein]-L-lysine = [E2 ubiquitin-conjugating enzyme]-L-cysteine + N(6)-ubiquitinyl-[acceptor protein]-L-lysine.</text>
        <dbReference type="EC" id="2.3.2.27"/>
    </reaction>
</comment>
<dbReference type="Pfam" id="PF25598">
    <property type="entry name" value="ARM_PUB"/>
    <property type="match status" value="1"/>
</dbReference>
<organism evidence="4 5">
    <name type="scientific">Escallonia herrerae</name>
    <dbReference type="NCBI Taxonomy" id="1293975"/>
    <lineage>
        <taxon>Eukaryota</taxon>
        <taxon>Viridiplantae</taxon>
        <taxon>Streptophyta</taxon>
        <taxon>Embryophyta</taxon>
        <taxon>Tracheophyta</taxon>
        <taxon>Spermatophyta</taxon>
        <taxon>Magnoliopsida</taxon>
        <taxon>eudicotyledons</taxon>
        <taxon>Gunneridae</taxon>
        <taxon>Pentapetalae</taxon>
        <taxon>asterids</taxon>
        <taxon>campanulids</taxon>
        <taxon>Escalloniales</taxon>
        <taxon>Escalloniaceae</taxon>
        <taxon>Escallonia</taxon>
    </lineage>
</organism>
<feature type="domain" description="U-box" evidence="3">
    <location>
        <begin position="40"/>
        <end position="132"/>
    </location>
</feature>
<comment type="caution">
    <text evidence="4">The sequence shown here is derived from an EMBL/GenBank/DDBJ whole genome shotgun (WGS) entry which is preliminary data.</text>
</comment>
<gene>
    <name evidence="4" type="ORF">RJ639_011886</name>
</gene>
<comment type="pathway">
    <text evidence="2">Protein modification; protein ubiquitination.</text>
</comment>
<dbReference type="InterPro" id="IPR058678">
    <property type="entry name" value="ARM_PUB"/>
</dbReference>
<keyword evidence="1 2" id="KW-0833">Ubl conjugation pathway</keyword>
<evidence type="ECO:0000313" key="5">
    <source>
        <dbReference type="Proteomes" id="UP001188597"/>
    </source>
</evidence>
<reference evidence="4" key="1">
    <citation type="submission" date="2022-12" db="EMBL/GenBank/DDBJ databases">
        <title>Draft genome assemblies for two species of Escallonia (Escalloniales).</title>
        <authorList>
            <person name="Chanderbali A."/>
            <person name="Dervinis C."/>
            <person name="Anghel I."/>
            <person name="Soltis D."/>
            <person name="Soltis P."/>
            <person name="Zapata F."/>
        </authorList>
    </citation>
    <scope>NUCLEOTIDE SEQUENCE</scope>
    <source>
        <strain evidence="4">UCBG64.0493</strain>
        <tissue evidence="4">Leaf</tissue>
    </source>
</reference>
<dbReference type="EMBL" id="JAVXUP010001559">
    <property type="protein sequence ID" value="KAK3010278.1"/>
    <property type="molecule type" value="Genomic_DNA"/>
</dbReference>
<evidence type="ECO:0000313" key="4">
    <source>
        <dbReference type="EMBL" id="KAK3010278.1"/>
    </source>
</evidence>
<dbReference type="PANTHER" id="PTHR22849">
    <property type="entry name" value="WDSAM1 PROTEIN"/>
    <property type="match status" value="1"/>
</dbReference>
<evidence type="ECO:0000259" key="3">
    <source>
        <dbReference type="Pfam" id="PF25598"/>
    </source>
</evidence>
<keyword evidence="2" id="KW-0808">Transferase</keyword>
<protein>
    <recommendedName>
        <fullName evidence="2 3">U-box domain-containing protein</fullName>
        <ecNumber evidence="2">2.3.2.27</ecNumber>
    </recommendedName>
    <alternativeName>
        <fullName evidence="2">RING-type E3 ubiquitin transferase PUB</fullName>
    </alternativeName>
</protein>
<dbReference type="InterPro" id="IPR045185">
    <property type="entry name" value="PUB22/23/24-like"/>
</dbReference>
<evidence type="ECO:0000256" key="1">
    <source>
        <dbReference type="ARBA" id="ARBA00022786"/>
    </source>
</evidence>
<dbReference type="PANTHER" id="PTHR22849:SF132">
    <property type="entry name" value="E3 UBIQUITIN-PROTEIN LIGASE PUB23"/>
    <property type="match status" value="1"/>
</dbReference>
<keyword evidence="5" id="KW-1185">Reference proteome</keyword>
<accession>A0AA88VMJ9</accession>
<evidence type="ECO:0000256" key="2">
    <source>
        <dbReference type="RuleBase" id="RU369093"/>
    </source>
</evidence>
<comment type="function">
    <text evidence="2">Functions as an E3 ubiquitin ligase.</text>
</comment>
<dbReference type="EC" id="2.3.2.27" evidence="2"/>
<dbReference type="Proteomes" id="UP001188597">
    <property type="component" value="Unassembled WGS sequence"/>
</dbReference>
<name>A0AA88VMJ9_9ASTE</name>
<sequence length="134" mass="15401">MKDPVTLSTNNIQPPEYREMDILCKKQHLPRHQTIPFGFRILKRLKSIALEYDTNKRCMEAAGALDYLASLLTNRNENEPWEAEEGNRASDAAINILYHLKLFEASFKSLIAKNAKFISSLMRVMQGGNYESCY</sequence>